<evidence type="ECO:0000313" key="2">
    <source>
        <dbReference type="Proteomes" id="UP000316476"/>
    </source>
</evidence>
<dbReference type="EMBL" id="SJPZ01000001">
    <property type="protein sequence ID" value="TWU67284.1"/>
    <property type="molecule type" value="Genomic_DNA"/>
</dbReference>
<reference evidence="1 2" key="1">
    <citation type="submission" date="2019-02" db="EMBL/GenBank/DDBJ databases">
        <title>Deep-cultivation of Planctomycetes and their phenomic and genomic characterization uncovers novel biology.</title>
        <authorList>
            <person name="Wiegand S."/>
            <person name="Jogler M."/>
            <person name="Boedeker C."/>
            <person name="Pinto D."/>
            <person name="Vollmers J."/>
            <person name="Rivas-Marin E."/>
            <person name="Kohn T."/>
            <person name="Peeters S.H."/>
            <person name="Heuer A."/>
            <person name="Rast P."/>
            <person name="Oberbeckmann S."/>
            <person name="Bunk B."/>
            <person name="Jeske O."/>
            <person name="Meyerdierks A."/>
            <person name="Storesund J.E."/>
            <person name="Kallscheuer N."/>
            <person name="Luecker S."/>
            <person name="Lage O.M."/>
            <person name="Pohl T."/>
            <person name="Merkel B.J."/>
            <person name="Hornburger P."/>
            <person name="Mueller R.-W."/>
            <person name="Bruemmer F."/>
            <person name="Labrenz M."/>
            <person name="Spormann A.M."/>
            <person name="Op Den Camp H."/>
            <person name="Overmann J."/>
            <person name="Amann R."/>
            <person name="Jetten M.S.M."/>
            <person name="Mascher T."/>
            <person name="Medema M.H."/>
            <person name="Devos D.P."/>
            <person name="Kaster A.-K."/>
            <person name="Ovreas L."/>
            <person name="Rohde M."/>
            <person name="Galperin M.Y."/>
            <person name="Jogler C."/>
        </authorList>
    </citation>
    <scope>NUCLEOTIDE SEQUENCE [LARGE SCALE GENOMIC DNA]</scope>
    <source>
        <strain evidence="1 2">V7</strain>
    </source>
</reference>
<proteinExistence type="predicted"/>
<organism evidence="1 2">
    <name type="scientific">Crateriforma conspicua</name>
    <dbReference type="NCBI Taxonomy" id="2527996"/>
    <lineage>
        <taxon>Bacteria</taxon>
        <taxon>Pseudomonadati</taxon>
        <taxon>Planctomycetota</taxon>
        <taxon>Planctomycetia</taxon>
        <taxon>Planctomycetales</taxon>
        <taxon>Planctomycetaceae</taxon>
        <taxon>Crateriforma</taxon>
    </lineage>
</organism>
<comment type="caution">
    <text evidence="1">The sequence shown here is derived from an EMBL/GenBank/DDBJ whole genome shotgun (WGS) entry which is preliminary data.</text>
</comment>
<dbReference type="RefSeq" id="WP_231604634.1">
    <property type="nucleotide sequence ID" value="NZ_SJPZ01000001.1"/>
</dbReference>
<name>A0A5C6FY67_9PLAN</name>
<gene>
    <name evidence="1" type="ORF">V7x_28580</name>
</gene>
<protein>
    <submittedName>
        <fullName evidence="1">Uncharacterized protein</fullName>
    </submittedName>
</protein>
<dbReference type="AlphaFoldDB" id="A0A5C6FY67"/>
<accession>A0A5C6FY67</accession>
<sequence>MQPIVMPHIQNEATKMIEEWKAKGFNGVRFVECRMEPTAWEDWESDGRSRQEYDEFVEGYAIFIAHPDLYSDYEPANRYELNSIDWDGFAKDLEAEMRRRLGDDIEIEHYPNCHEYEIQRATVSA</sequence>
<evidence type="ECO:0000313" key="1">
    <source>
        <dbReference type="EMBL" id="TWU67284.1"/>
    </source>
</evidence>
<dbReference type="Proteomes" id="UP000316476">
    <property type="component" value="Unassembled WGS sequence"/>
</dbReference>